<evidence type="ECO:0000256" key="1">
    <source>
        <dbReference type="PROSITE-ProRule" id="PRU00339"/>
    </source>
</evidence>
<evidence type="ECO:0000313" key="3">
    <source>
        <dbReference type="EMBL" id="MCP2169902.1"/>
    </source>
</evidence>
<dbReference type="Proteomes" id="UP001206128">
    <property type="component" value="Unassembled WGS sequence"/>
</dbReference>
<feature type="region of interest" description="Disordered" evidence="2">
    <location>
        <begin position="174"/>
        <end position="208"/>
    </location>
</feature>
<accession>A0AAE3GLX1</accession>
<reference evidence="3" key="1">
    <citation type="submission" date="2022-06" db="EMBL/GenBank/DDBJ databases">
        <title>Genomic Encyclopedia of Archaeal and Bacterial Type Strains, Phase II (KMG-II): from individual species to whole genera.</title>
        <authorList>
            <person name="Goeker M."/>
        </authorList>
    </citation>
    <scope>NUCLEOTIDE SEQUENCE</scope>
    <source>
        <strain evidence="3">DSM 43935</strain>
    </source>
</reference>
<proteinExistence type="predicted"/>
<dbReference type="Gene3D" id="1.25.40.10">
    <property type="entry name" value="Tetratricopeptide repeat domain"/>
    <property type="match status" value="1"/>
</dbReference>
<protein>
    <submittedName>
        <fullName evidence="3">Tetratricopeptide repeat-containing protein</fullName>
    </submittedName>
</protein>
<evidence type="ECO:0000313" key="4">
    <source>
        <dbReference type="Proteomes" id="UP001206128"/>
    </source>
</evidence>
<dbReference type="PROSITE" id="PS50005">
    <property type="entry name" value="TPR"/>
    <property type="match status" value="1"/>
</dbReference>
<dbReference type="InterPro" id="IPR019734">
    <property type="entry name" value="TPR_rpt"/>
</dbReference>
<dbReference type="SUPFAM" id="SSF48452">
    <property type="entry name" value="TPR-like"/>
    <property type="match status" value="1"/>
</dbReference>
<comment type="caution">
    <text evidence="3">The sequence shown here is derived from an EMBL/GenBank/DDBJ whole genome shotgun (WGS) entry which is preliminary data.</text>
</comment>
<organism evidence="3 4">
    <name type="scientific">Goodfellowiella coeruleoviolacea</name>
    <dbReference type="NCBI Taxonomy" id="334858"/>
    <lineage>
        <taxon>Bacteria</taxon>
        <taxon>Bacillati</taxon>
        <taxon>Actinomycetota</taxon>
        <taxon>Actinomycetes</taxon>
        <taxon>Pseudonocardiales</taxon>
        <taxon>Pseudonocardiaceae</taxon>
        <taxon>Goodfellowiella</taxon>
    </lineage>
</organism>
<dbReference type="Pfam" id="PF13428">
    <property type="entry name" value="TPR_14"/>
    <property type="match status" value="1"/>
</dbReference>
<dbReference type="InterPro" id="IPR011990">
    <property type="entry name" value="TPR-like_helical_dom_sf"/>
</dbReference>
<dbReference type="EMBL" id="JAMTCK010000021">
    <property type="protein sequence ID" value="MCP2169902.1"/>
    <property type="molecule type" value="Genomic_DNA"/>
</dbReference>
<name>A0AAE3GLX1_9PSEU</name>
<feature type="compositionally biased region" description="Low complexity" evidence="2">
    <location>
        <begin position="178"/>
        <end position="192"/>
    </location>
</feature>
<keyword evidence="1" id="KW-0802">TPR repeat</keyword>
<feature type="repeat" description="TPR" evidence="1">
    <location>
        <begin position="111"/>
        <end position="144"/>
    </location>
</feature>
<gene>
    <name evidence="3" type="ORF">LX83_006788</name>
</gene>
<sequence>MTLTTNDLLRDYVRDAQERETAEIEDVFVEIRDNYEALLRDDPDDVASAVGLAVLTGAKLQAYVLVDLGLEWHSEWEPAPALSTEDTVGQALAEDAVSAARRALCLDPEDNLAILLLGLALEHRGDLDAAVVAYARAAELDPEDTDATTRLAALRGSAPAVAEFDAAKSGVAKSGVAESGVAESGVTESGESGQEEVSQDAAAVLCSA</sequence>
<dbReference type="AlphaFoldDB" id="A0AAE3GLX1"/>
<evidence type="ECO:0000256" key="2">
    <source>
        <dbReference type="SAM" id="MobiDB-lite"/>
    </source>
</evidence>
<keyword evidence="4" id="KW-1185">Reference proteome</keyword>